<dbReference type="GO" id="GO:0050660">
    <property type="term" value="F:flavin adenine dinucleotide binding"/>
    <property type="evidence" value="ECO:0007669"/>
    <property type="project" value="InterPro"/>
</dbReference>
<proteinExistence type="inferred from homology"/>
<feature type="binding site" evidence="11">
    <location>
        <position position="117"/>
    </location>
    <ligand>
        <name>FAD</name>
        <dbReference type="ChEBI" id="CHEBI:57692"/>
    </ligand>
</feature>
<dbReference type="FunFam" id="3.30.390.30:FF:000001">
    <property type="entry name" value="Dihydrolipoyl dehydrogenase"/>
    <property type="match status" value="1"/>
</dbReference>
<keyword evidence="17" id="KW-1185">Reference proteome</keyword>
<evidence type="ECO:0000313" key="16">
    <source>
        <dbReference type="EMBL" id="CAI4033827.1"/>
    </source>
</evidence>
<feature type="domain" description="FAD/NAD(P)-binding" evidence="15">
    <location>
        <begin position="6"/>
        <end position="331"/>
    </location>
</feature>
<feature type="binding site" evidence="11">
    <location>
        <begin position="183"/>
        <end position="190"/>
    </location>
    <ligand>
        <name>NAD(+)</name>
        <dbReference type="ChEBI" id="CHEBI:57540"/>
    </ligand>
</feature>
<feature type="binding site" evidence="11">
    <location>
        <position position="206"/>
    </location>
    <ligand>
        <name>NAD(+)</name>
        <dbReference type="ChEBI" id="CHEBI:57540"/>
    </ligand>
</feature>
<dbReference type="RefSeq" id="WP_289271253.1">
    <property type="nucleotide sequence ID" value="NZ_OX365700.1"/>
</dbReference>
<dbReference type="InterPro" id="IPR023753">
    <property type="entry name" value="FAD/NAD-binding_dom"/>
</dbReference>
<dbReference type="NCBIfam" id="TIGR01350">
    <property type="entry name" value="lipoamide_DH"/>
    <property type="match status" value="1"/>
</dbReference>
<evidence type="ECO:0000256" key="10">
    <source>
        <dbReference type="PIRSR" id="PIRSR000350-2"/>
    </source>
</evidence>
<dbReference type="SUPFAM" id="SSF51905">
    <property type="entry name" value="FAD/NAD(P)-binding domain"/>
    <property type="match status" value="1"/>
</dbReference>
<keyword evidence="5 13" id="KW-0560">Oxidoreductase</keyword>
<dbReference type="EMBL" id="OX365700">
    <property type="protein sequence ID" value="CAI4033827.1"/>
    <property type="molecule type" value="Genomic_DNA"/>
</dbReference>
<dbReference type="Gene3D" id="3.30.390.30">
    <property type="match status" value="1"/>
</dbReference>
<gene>
    <name evidence="16" type="ORF">DNFV4_04269</name>
</gene>
<sequence>MAKQDYDLIVVGGGPGGYLAAIRAAQLGMKVACVEEREQLGGTCLNVGCIPSKALLNSSEKFREAQQSLKGYGVLCEGVALDLAAMMEQKAKAVRTLTSGVAHLFRKHKIDHARGRGRLLGRRQVEVRPPEGSPLVLQAPAIILATGSAPASLPGLEIDEERIVTSTGALSLKQVPEHLVVVGGGYIGLELGSVWGRLGAQVTCVEMLERLAPGTDGEVAQLLQKVLEQQGFSFRLRTGVKAARATKKGVALTLEQAGGGKGESLTCSHVLVAVGRRPYTEGLGLDKAGVALDGRGFITIDREFRTSAEGIFAIGDVVRQPMLAHKAYDEATACVEIIAGRRGYVHYDSIPAIIYTWPEVAGVGRTEEELKQQGQAYRAGRFPFRANSRARCTGELDGFVKILADAESDLVLGAHIIGPDAGTMIHEIVAAMKFGATAEELGRMAHAHPTLSEAVREAALAVHGRAFHM</sequence>
<feature type="binding site" evidence="11">
    <location>
        <position position="53"/>
    </location>
    <ligand>
        <name>FAD</name>
        <dbReference type="ChEBI" id="CHEBI:57692"/>
    </ligand>
</feature>
<evidence type="ECO:0000256" key="3">
    <source>
        <dbReference type="ARBA" id="ARBA00022630"/>
    </source>
</evidence>
<evidence type="ECO:0000256" key="2">
    <source>
        <dbReference type="ARBA" id="ARBA00012608"/>
    </source>
</evidence>
<dbReference type="Pfam" id="PF07992">
    <property type="entry name" value="Pyr_redox_2"/>
    <property type="match status" value="1"/>
</dbReference>
<dbReference type="PANTHER" id="PTHR22912:SF151">
    <property type="entry name" value="DIHYDROLIPOYL DEHYDROGENASE, MITOCHONDRIAL"/>
    <property type="match status" value="1"/>
</dbReference>
<dbReference type="Pfam" id="PF02852">
    <property type="entry name" value="Pyr_redox_dim"/>
    <property type="match status" value="1"/>
</dbReference>
<evidence type="ECO:0000256" key="7">
    <source>
        <dbReference type="ARBA" id="ARBA00023157"/>
    </source>
</evidence>
<evidence type="ECO:0000256" key="12">
    <source>
        <dbReference type="PIRSR" id="PIRSR000350-4"/>
    </source>
</evidence>
<keyword evidence="3 13" id="KW-0285">Flavoprotein</keyword>
<comment type="cofactor">
    <cofactor evidence="11 13">
        <name>FAD</name>
        <dbReference type="ChEBI" id="CHEBI:57692"/>
    </cofactor>
    <text evidence="11 13">Binds 1 FAD per subunit.</text>
</comment>
<dbReference type="GO" id="GO:0004148">
    <property type="term" value="F:dihydrolipoyl dehydrogenase (NADH) activity"/>
    <property type="evidence" value="ECO:0007669"/>
    <property type="project" value="UniProtKB-EC"/>
</dbReference>
<dbReference type="PANTHER" id="PTHR22912">
    <property type="entry name" value="DISULFIDE OXIDOREDUCTASE"/>
    <property type="match status" value="1"/>
</dbReference>
<dbReference type="InterPro" id="IPR036188">
    <property type="entry name" value="FAD/NAD-bd_sf"/>
</dbReference>
<dbReference type="SUPFAM" id="SSF55424">
    <property type="entry name" value="FAD/NAD-linked reductases, dimerisation (C-terminal) domain"/>
    <property type="match status" value="1"/>
</dbReference>
<reference evidence="16" key="1">
    <citation type="submission" date="2022-10" db="EMBL/GenBank/DDBJ databases">
        <authorList>
            <person name="Koch H."/>
        </authorList>
    </citation>
    <scope>NUCLEOTIDE SEQUENCE</scope>
    <source>
        <strain evidence="16">DNF</strain>
    </source>
</reference>
<evidence type="ECO:0000313" key="17">
    <source>
        <dbReference type="Proteomes" id="UP001179121"/>
    </source>
</evidence>
<dbReference type="Gene3D" id="3.50.50.60">
    <property type="entry name" value="FAD/NAD(P)-binding domain"/>
    <property type="match status" value="2"/>
</dbReference>
<feature type="binding site" evidence="11">
    <location>
        <begin position="146"/>
        <end position="148"/>
    </location>
    <ligand>
        <name>FAD</name>
        <dbReference type="ChEBI" id="CHEBI:57692"/>
    </ligand>
</feature>
<protein>
    <recommendedName>
        <fullName evidence="2 13">Dihydrolipoyl dehydrogenase</fullName>
        <ecNumber evidence="2 13">1.8.1.4</ecNumber>
    </recommendedName>
</protein>
<comment type="similarity">
    <text evidence="1 13">Belongs to the class-I pyridine nucleotide-disulfide oxidoreductase family.</text>
</comment>
<feature type="binding site" evidence="11">
    <location>
        <position position="316"/>
    </location>
    <ligand>
        <name>FAD</name>
        <dbReference type="ChEBI" id="CHEBI:57692"/>
    </ligand>
</feature>
<dbReference type="PIRSF" id="PIRSF000350">
    <property type="entry name" value="Mercury_reductase_MerA"/>
    <property type="match status" value="1"/>
</dbReference>
<dbReference type="InterPro" id="IPR001100">
    <property type="entry name" value="Pyr_nuc-diS_OxRdtase"/>
</dbReference>
<dbReference type="GO" id="GO:0006103">
    <property type="term" value="P:2-oxoglutarate metabolic process"/>
    <property type="evidence" value="ECO:0007669"/>
    <property type="project" value="TreeGrafter"/>
</dbReference>
<keyword evidence="7" id="KW-1015">Disulfide bond</keyword>
<keyword evidence="8 13" id="KW-0676">Redox-active center</keyword>
<evidence type="ECO:0000259" key="14">
    <source>
        <dbReference type="Pfam" id="PF02852"/>
    </source>
</evidence>
<feature type="domain" description="Pyridine nucleotide-disulphide oxidoreductase dimerisation" evidence="14">
    <location>
        <begin position="350"/>
        <end position="459"/>
    </location>
</feature>
<evidence type="ECO:0000256" key="13">
    <source>
        <dbReference type="RuleBase" id="RU003692"/>
    </source>
</evidence>
<dbReference type="InterPro" id="IPR004099">
    <property type="entry name" value="Pyr_nucl-diS_OxRdtase_dimer"/>
</dbReference>
<name>A0AA86T936_9BACT</name>
<evidence type="ECO:0000256" key="5">
    <source>
        <dbReference type="ARBA" id="ARBA00023002"/>
    </source>
</evidence>
<evidence type="ECO:0000256" key="1">
    <source>
        <dbReference type="ARBA" id="ARBA00007532"/>
    </source>
</evidence>
<dbReference type="EC" id="1.8.1.4" evidence="2 13"/>
<evidence type="ECO:0000259" key="15">
    <source>
        <dbReference type="Pfam" id="PF07992"/>
    </source>
</evidence>
<feature type="disulfide bond" description="Redox-active" evidence="12">
    <location>
        <begin position="44"/>
        <end position="49"/>
    </location>
</feature>
<feature type="active site" description="Proton acceptor" evidence="10">
    <location>
        <position position="448"/>
    </location>
</feature>
<organism evidence="16 17">
    <name type="scientific">Nitrospira tepida</name>
    <dbReference type="NCBI Taxonomy" id="2973512"/>
    <lineage>
        <taxon>Bacteria</taxon>
        <taxon>Pseudomonadati</taxon>
        <taxon>Nitrospirota</taxon>
        <taxon>Nitrospiria</taxon>
        <taxon>Nitrospirales</taxon>
        <taxon>Nitrospiraceae</taxon>
        <taxon>Nitrospira</taxon>
    </lineage>
</organism>
<dbReference type="InterPro" id="IPR050151">
    <property type="entry name" value="Class-I_Pyr_Nuc-Dis_Oxidored"/>
</dbReference>
<accession>A0AA86T936</accession>
<dbReference type="AlphaFoldDB" id="A0AA86T936"/>
<evidence type="ECO:0000256" key="9">
    <source>
        <dbReference type="ARBA" id="ARBA00049187"/>
    </source>
</evidence>
<dbReference type="Proteomes" id="UP001179121">
    <property type="component" value="Chromosome"/>
</dbReference>
<keyword evidence="11" id="KW-0547">Nucleotide-binding</keyword>
<feature type="binding site" evidence="11">
    <location>
        <begin position="322"/>
        <end position="325"/>
    </location>
    <ligand>
        <name>FAD</name>
        <dbReference type="ChEBI" id="CHEBI:57692"/>
    </ligand>
</feature>
<dbReference type="GO" id="GO:0005737">
    <property type="term" value="C:cytoplasm"/>
    <property type="evidence" value="ECO:0007669"/>
    <property type="project" value="UniProtKB-ARBA"/>
</dbReference>
<dbReference type="InterPro" id="IPR012999">
    <property type="entry name" value="Pyr_OxRdtase_I_AS"/>
</dbReference>
<comment type="miscellaneous">
    <text evidence="13">The active site is a redox-active disulfide bond.</text>
</comment>
<keyword evidence="6 11" id="KW-0520">NAD</keyword>
<evidence type="ECO:0000256" key="8">
    <source>
        <dbReference type="ARBA" id="ARBA00023284"/>
    </source>
</evidence>
<dbReference type="PROSITE" id="PS00076">
    <property type="entry name" value="PYRIDINE_REDOX_1"/>
    <property type="match status" value="1"/>
</dbReference>
<keyword evidence="4 11" id="KW-0274">FAD</keyword>
<dbReference type="PRINTS" id="PR00368">
    <property type="entry name" value="FADPNR"/>
</dbReference>
<comment type="catalytic activity">
    <reaction evidence="9 13">
        <text>N(6)-[(R)-dihydrolipoyl]-L-lysyl-[protein] + NAD(+) = N(6)-[(R)-lipoyl]-L-lysyl-[protein] + NADH + H(+)</text>
        <dbReference type="Rhea" id="RHEA:15045"/>
        <dbReference type="Rhea" id="RHEA-COMP:10474"/>
        <dbReference type="Rhea" id="RHEA-COMP:10475"/>
        <dbReference type="ChEBI" id="CHEBI:15378"/>
        <dbReference type="ChEBI" id="CHEBI:57540"/>
        <dbReference type="ChEBI" id="CHEBI:57945"/>
        <dbReference type="ChEBI" id="CHEBI:83099"/>
        <dbReference type="ChEBI" id="CHEBI:83100"/>
        <dbReference type="EC" id="1.8.1.4"/>
    </reaction>
</comment>
<feature type="binding site" evidence="11">
    <location>
        <position position="275"/>
    </location>
    <ligand>
        <name>NAD(+)</name>
        <dbReference type="ChEBI" id="CHEBI:57540"/>
    </ligand>
</feature>
<dbReference type="InterPro" id="IPR006258">
    <property type="entry name" value="Lipoamide_DH"/>
</dbReference>
<dbReference type="InterPro" id="IPR016156">
    <property type="entry name" value="FAD/NAD-linked_Rdtase_dimer_sf"/>
</dbReference>
<dbReference type="PRINTS" id="PR00411">
    <property type="entry name" value="PNDRDTASEI"/>
</dbReference>
<evidence type="ECO:0000256" key="6">
    <source>
        <dbReference type="ARBA" id="ARBA00023027"/>
    </source>
</evidence>
<dbReference type="KEGG" id="nti:DNFV4_04269"/>
<evidence type="ECO:0000256" key="4">
    <source>
        <dbReference type="ARBA" id="ARBA00022827"/>
    </source>
</evidence>
<evidence type="ECO:0000256" key="11">
    <source>
        <dbReference type="PIRSR" id="PIRSR000350-3"/>
    </source>
</evidence>